<name>X1HRE5_9ZZZZ</name>
<sequence length="126" mass="14110">SVFKEIDLVKRCGILVSTITIAMLILPFWGAASISALFKSGLNKADAGGKDAYYDVKNNATISWRFLLLAMAKRFKFLVSQPNEVLSEVKKGIDQIKAIISDFKTTFPRISMISEDIFLKMLLLLF</sequence>
<evidence type="ECO:0000256" key="1">
    <source>
        <dbReference type="SAM" id="Phobius"/>
    </source>
</evidence>
<feature type="non-terminal residue" evidence="2">
    <location>
        <position position="1"/>
    </location>
</feature>
<dbReference type="EMBL" id="BARU01025052">
    <property type="protein sequence ID" value="GAH56404.1"/>
    <property type="molecule type" value="Genomic_DNA"/>
</dbReference>
<keyword evidence="1" id="KW-0812">Transmembrane</keyword>
<dbReference type="AlphaFoldDB" id="X1HRE5"/>
<keyword evidence="1" id="KW-0472">Membrane</keyword>
<gene>
    <name evidence="2" type="ORF">S03H2_40409</name>
</gene>
<proteinExistence type="predicted"/>
<accession>X1HRE5</accession>
<comment type="caution">
    <text evidence="2">The sequence shown here is derived from an EMBL/GenBank/DDBJ whole genome shotgun (WGS) entry which is preliminary data.</text>
</comment>
<protein>
    <submittedName>
        <fullName evidence="2">Uncharacterized protein</fullName>
    </submittedName>
</protein>
<feature type="transmembrane region" description="Helical" evidence="1">
    <location>
        <begin position="12"/>
        <end position="32"/>
    </location>
</feature>
<evidence type="ECO:0000313" key="2">
    <source>
        <dbReference type="EMBL" id="GAH56404.1"/>
    </source>
</evidence>
<reference evidence="2" key="1">
    <citation type="journal article" date="2014" name="Front. Microbiol.">
        <title>High frequency of phylogenetically diverse reductive dehalogenase-homologous genes in deep subseafloor sedimentary metagenomes.</title>
        <authorList>
            <person name="Kawai M."/>
            <person name="Futagami T."/>
            <person name="Toyoda A."/>
            <person name="Takaki Y."/>
            <person name="Nishi S."/>
            <person name="Hori S."/>
            <person name="Arai W."/>
            <person name="Tsubouchi T."/>
            <person name="Morono Y."/>
            <person name="Uchiyama I."/>
            <person name="Ito T."/>
            <person name="Fujiyama A."/>
            <person name="Inagaki F."/>
            <person name="Takami H."/>
        </authorList>
    </citation>
    <scope>NUCLEOTIDE SEQUENCE</scope>
    <source>
        <strain evidence="2">Expedition CK06-06</strain>
    </source>
</reference>
<keyword evidence="1" id="KW-1133">Transmembrane helix</keyword>
<organism evidence="2">
    <name type="scientific">marine sediment metagenome</name>
    <dbReference type="NCBI Taxonomy" id="412755"/>
    <lineage>
        <taxon>unclassified sequences</taxon>
        <taxon>metagenomes</taxon>
        <taxon>ecological metagenomes</taxon>
    </lineage>
</organism>